<proteinExistence type="predicted"/>
<sequence length="466" mass="51495">MKYLNSFTKLIPLCGMLLFFCVPDASYAQSSSAKKGWSDLFDGKSLQGWKTVGGLAPYAIEDGAIVGTMTKGTPNSFLITEKEYGDFILELDIKLEGDQTNSGVQTRSHLDAAANNGRGRVYGRQVEIDPSARAWSGGIYDEARRNWLYPLDLNEKAKTAYKAEEFNHVRIEAIGDELRTWINGVPVAYVIDTIDAKGFIGLQVHSVPDEQAGKKVYFKNIKIQTENLKPQSFPTDVYVVNLKPNDVSAAEKKAGYGLLFNGTSAAGWKSVHGDGFPSKGWEIKNGVIKVLKSDGGESTNGGDIISNEQFAVFDLSFDFKLTPGANSGVKYFVTLKEKTAGSAIGLEYQVLDDEKHPDAKLGRDGNRTLASLYDLMTSKRDARARRPIGEWNRGRIVVTADNQVTHYLNGVKMLTYERGSQAFKDIVAISKYKDWENFGEAKSGHILLQDHGDEVSFRSIKIKKVK</sequence>
<protein>
    <submittedName>
        <fullName evidence="3">DUF1080 domain-containing protein</fullName>
    </submittedName>
</protein>
<evidence type="ECO:0000256" key="1">
    <source>
        <dbReference type="SAM" id="SignalP"/>
    </source>
</evidence>
<dbReference type="Gene3D" id="2.60.120.560">
    <property type="entry name" value="Exo-inulinase, domain 1"/>
    <property type="match status" value="2"/>
</dbReference>
<reference evidence="3 4" key="1">
    <citation type="submission" date="2023-02" db="EMBL/GenBank/DDBJ databases">
        <title>Genome sequence of Sphingobacterium sp. KACC 22765.</title>
        <authorList>
            <person name="Kim S."/>
            <person name="Heo J."/>
            <person name="Kwon S.-W."/>
        </authorList>
    </citation>
    <scope>NUCLEOTIDE SEQUENCE [LARGE SCALE GENOMIC DNA]</scope>
    <source>
        <strain evidence="3 4">KACC 22765</strain>
    </source>
</reference>
<evidence type="ECO:0000313" key="3">
    <source>
        <dbReference type="EMBL" id="WDF69118.1"/>
    </source>
</evidence>
<dbReference type="InterPro" id="IPR010496">
    <property type="entry name" value="AL/BT2_dom"/>
</dbReference>
<feature type="domain" description="3-keto-alpha-glucoside-1,2-lyase/3-keto-2-hydroxy-glucal hydratase" evidence="2">
    <location>
        <begin position="36"/>
        <end position="224"/>
    </location>
</feature>
<feature type="domain" description="3-keto-alpha-glucoside-1,2-lyase/3-keto-2-hydroxy-glucal hydratase" evidence="2">
    <location>
        <begin position="257"/>
        <end position="463"/>
    </location>
</feature>
<evidence type="ECO:0000259" key="2">
    <source>
        <dbReference type="Pfam" id="PF06439"/>
    </source>
</evidence>
<keyword evidence="1" id="KW-0732">Signal</keyword>
<dbReference type="EMBL" id="CP117880">
    <property type="protein sequence ID" value="WDF69118.1"/>
    <property type="molecule type" value="Genomic_DNA"/>
</dbReference>
<dbReference type="Proteomes" id="UP001221558">
    <property type="component" value="Chromosome"/>
</dbReference>
<evidence type="ECO:0000313" key="4">
    <source>
        <dbReference type="Proteomes" id="UP001221558"/>
    </source>
</evidence>
<dbReference type="Pfam" id="PF06439">
    <property type="entry name" value="3keto-disac_hyd"/>
    <property type="match status" value="2"/>
</dbReference>
<accession>A0ABY7WL37</accession>
<organism evidence="3 4">
    <name type="scientific">Sphingobacterium oryzagri</name>
    <dbReference type="NCBI Taxonomy" id="3025669"/>
    <lineage>
        <taxon>Bacteria</taxon>
        <taxon>Pseudomonadati</taxon>
        <taxon>Bacteroidota</taxon>
        <taxon>Sphingobacteriia</taxon>
        <taxon>Sphingobacteriales</taxon>
        <taxon>Sphingobacteriaceae</taxon>
        <taxon>Sphingobacterium</taxon>
    </lineage>
</organism>
<feature type="signal peptide" evidence="1">
    <location>
        <begin position="1"/>
        <end position="28"/>
    </location>
</feature>
<gene>
    <name evidence="3" type="ORF">PQ465_01765</name>
</gene>
<feature type="chain" id="PRO_5045544192" evidence="1">
    <location>
        <begin position="29"/>
        <end position="466"/>
    </location>
</feature>
<keyword evidence="4" id="KW-1185">Reference proteome</keyword>
<dbReference type="RefSeq" id="WP_274267846.1">
    <property type="nucleotide sequence ID" value="NZ_CP117880.1"/>
</dbReference>
<name>A0ABY7WL37_9SPHI</name>